<feature type="transmembrane region" description="Helical" evidence="10">
    <location>
        <begin position="159"/>
        <end position="182"/>
    </location>
</feature>
<keyword evidence="7 12" id="KW-0418">Kinase</keyword>
<feature type="domain" description="Histidine kinase" evidence="11">
    <location>
        <begin position="249"/>
        <end position="476"/>
    </location>
</feature>
<evidence type="ECO:0000256" key="4">
    <source>
        <dbReference type="ARBA" id="ARBA00022553"/>
    </source>
</evidence>
<proteinExistence type="predicted"/>
<dbReference type="InterPro" id="IPR005467">
    <property type="entry name" value="His_kinase_dom"/>
</dbReference>
<keyword evidence="5" id="KW-0808">Transferase</keyword>
<dbReference type="PRINTS" id="PR00344">
    <property type="entry name" value="BCTRLSENSOR"/>
</dbReference>
<dbReference type="InterPro" id="IPR004358">
    <property type="entry name" value="Sig_transdc_His_kin-like_C"/>
</dbReference>
<keyword evidence="10" id="KW-0812">Transmembrane</keyword>
<dbReference type="SUPFAM" id="SSF55874">
    <property type="entry name" value="ATPase domain of HSP90 chaperone/DNA topoisomerase II/histidine kinase"/>
    <property type="match status" value="1"/>
</dbReference>
<dbReference type="RefSeq" id="WP_342303200.1">
    <property type="nucleotide sequence ID" value="NZ_JBCEWA010000015.1"/>
</dbReference>
<evidence type="ECO:0000256" key="10">
    <source>
        <dbReference type="SAM" id="Phobius"/>
    </source>
</evidence>
<dbReference type="SMART" id="SM00388">
    <property type="entry name" value="HisKA"/>
    <property type="match status" value="1"/>
</dbReference>
<comment type="subcellular location">
    <subcellularLocation>
        <location evidence="2">Membrane</location>
    </subcellularLocation>
</comment>
<keyword evidence="4" id="KW-0597">Phosphoprotein</keyword>
<reference evidence="12 13" key="1">
    <citation type="submission" date="2024-04" db="EMBL/GenBank/DDBJ databases">
        <authorList>
            <person name="Wu Y.S."/>
            <person name="Zhang L."/>
        </authorList>
    </citation>
    <scope>NUCLEOTIDE SEQUENCE [LARGE SCALE GENOMIC DNA]</scope>
    <source>
        <strain evidence="12 13">KG-01</strain>
    </source>
</reference>
<dbReference type="Gene3D" id="3.30.565.10">
    <property type="entry name" value="Histidine kinase-like ATPase, C-terminal domain"/>
    <property type="match status" value="1"/>
</dbReference>
<dbReference type="SMART" id="SM00387">
    <property type="entry name" value="HATPase_c"/>
    <property type="match status" value="1"/>
</dbReference>
<keyword evidence="6" id="KW-0547">Nucleotide-binding</keyword>
<dbReference type="InterPro" id="IPR050351">
    <property type="entry name" value="BphY/WalK/GraS-like"/>
</dbReference>
<keyword evidence="10" id="KW-1133">Transmembrane helix</keyword>
<dbReference type="PROSITE" id="PS50109">
    <property type="entry name" value="HIS_KIN"/>
    <property type="match status" value="1"/>
</dbReference>
<dbReference type="CDD" id="cd00082">
    <property type="entry name" value="HisKA"/>
    <property type="match status" value="1"/>
</dbReference>
<evidence type="ECO:0000313" key="12">
    <source>
        <dbReference type="EMBL" id="MEL5989581.1"/>
    </source>
</evidence>
<dbReference type="Pfam" id="PF00512">
    <property type="entry name" value="HisKA"/>
    <property type="match status" value="1"/>
</dbReference>
<dbReference type="GO" id="GO:0016301">
    <property type="term" value="F:kinase activity"/>
    <property type="evidence" value="ECO:0007669"/>
    <property type="project" value="UniProtKB-KW"/>
</dbReference>
<organism evidence="12 13">
    <name type="scientific">Kurthia gibsonii</name>
    <dbReference type="NCBI Taxonomy" id="33946"/>
    <lineage>
        <taxon>Bacteria</taxon>
        <taxon>Bacillati</taxon>
        <taxon>Bacillota</taxon>
        <taxon>Bacilli</taxon>
        <taxon>Bacillales</taxon>
        <taxon>Caryophanaceae</taxon>
        <taxon>Kurthia</taxon>
    </lineage>
</organism>
<comment type="caution">
    <text evidence="12">The sequence shown here is derived from an EMBL/GenBank/DDBJ whole genome shotgun (WGS) entry which is preliminary data.</text>
</comment>
<keyword evidence="10" id="KW-0472">Membrane</keyword>
<sequence>MKWRLTRRFLVSIVLIVGLIVVMNTLLLIALLFIQSYKKTATSPEAVEVTATRFSDEIIVKNGKPTITNRGQKILEENHAWVQILNKEGKEVAAYQTPASLPTNYSPVEIVQMYKYKEVNGKTTVFVGEAENLSYFFGIEDPNLMRVVYNFNFDQISYIFTKLFLVFLVADLLIATLVGFLFGSRLTKPMYKLIEGIHRLKHQDYEKISVKGGPYREVFENMNDLSTTLKSVETERKKLDQMRNEWIGNVSHDLKTPLASIQGYAELLQADVTDEERLTYTQIIEQKSLYMRDLLNDLNLTTKLQSGTFPLQKEKVLLSSFVRECIIDVLNDPIYQTRSIIFEAESETLSATLDSNLFKRALLNFIYNALIHNSENTDIQINLSTGYPQEHENYFSEKLSTDFATIQIIDFGKGIPVDEQPFLFNRYYRGTNTKDTQGSGLGMAIAQDIIQAHDGVVYIKSKEGEGTTISIILPLQ</sequence>
<evidence type="ECO:0000256" key="5">
    <source>
        <dbReference type="ARBA" id="ARBA00022679"/>
    </source>
</evidence>
<evidence type="ECO:0000256" key="7">
    <source>
        <dbReference type="ARBA" id="ARBA00022777"/>
    </source>
</evidence>
<gene>
    <name evidence="12" type="ORF">AAF454_14325</name>
</gene>
<evidence type="ECO:0000256" key="1">
    <source>
        <dbReference type="ARBA" id="ARBA00000085"/>
    </source>
</evidence>
<dbReference type="CDD" id="cd00075">
    <property type="entry name" value="HATPase"/>
    <property type="match status" value="1"/>
</dbReference>
<accession>A0ABU9LPB7</accession>
<name>A0ABU9LPB7_9BACL</name>
<dbReference type="Pfam" id="PF02518">
    <property type="entry name" value="HATPase_c"/>
    <property type="match status" value="1"/>
</dbReference>
<dbReference type="InterPro" id="IPR036097">
    <property type="entry name" value="HisK_dim/P_sf"/>
</dbReference>
<dbReference type="SUPFAM" id="SSF47384">
    <property type="entry name" value="Homodimeric domain of signal transducing histidine kinase"/>
    <property type="match status" value="1"/>
</dbReference>
<keyword evidence="9" id="KW-0902">Two-component regulatory system</keyword>
<dbReference type="InterPro" id="IPR003661">
    <property type="entry name" value="HisK_dim/P_dom"/>
</dbReference>
<dbReference type="InterPro" id="IPR036890">
    <property type="entry name" value="HATPase_C_sf"/>
</dbReference>
<dbReference type="PANTHER" id="PTHR42878">
    <property type="entry name" value="TWO-COMPONENT HISTIDINE KINASE"/>
    <property type="match status" value="1"/>
</dbReference>
<dbReference type="Gene3D" id="1.10.287.130">
    <property type="match status" value="1"/>
</dbReference>
<dbReference type="EMBL" id="JBCEWA010000015">
    <property type="protein sequence ID" value="MEL5989581.1"/>
    <property type="molecule type" value="Genomic_DNA"/>
</dbReference>
<dbReference type="PANTHER" id="PTHR42878:SF12">
    <property type="entry name" value="SENSOR HISTIDINE KINASE YCBM"/>
    <property type="match status" value="1"/>
</dbReference>
<evidence type="ECO:0000313" key="13">
    <source>
        <dbReference type="Proteomes" id="UP001398420"/>
    </source>
</evidence>
<dbReference type="InterPro" id="IPR003594">
    <property type="entry name" value="HATPase_dom"/>
</dbReference>
<keyword evidence="8" id="KW-0067">ATP-binding</keyword>
<keyword evidence="13" id="KW-1185">Reference proteome</keyword>
<evidence type="ECO:0000256" key="6">
    <source>
        <dbReference type="ARBA" id="ARBA00022741"/>
    </source>
</evidence>
<feature type="transmembrane region" description="Helical" evidence="10">
    <location>
        <begin position="9"/>
        <end position="34"/>
    </location>
</feature>
<dbReference type="Proteomes" id="UP001398420">
    <property type="component" value="Unassembled WGS sequence"/>
</dbReference>
<dbReference type="EC" id="2.7.13.3" evidence="3"/>
<evidence type="ECO:0000256" key="3">
    <source>
        <dbReference type="ARBA" id="ARBA00012438"/>
    </source>
</evidence>
<comment type="catalytic activity">
    <reaction evidence="1">
        <text>ATP + protein L-histidine = ADP + protein N-phospho-L-histidine.</text>
        <dbReference type="EC" id="2.7.13.3"/>
    </reaction>
</comment>
<evidence type="ECO:0000256" key="9">
    <source>
        <dbReference type="ARBA" id="ARBA00023012"/>
    </source>
</evidence>
<protein>
    <recommendedName>
        <fullName evidence="3">histidine kinase</fullName>
        <ecNumber evidence="3">2.7.13.3</ecNumber>
    </recommendedName>
</protein>
<evidence type="ECO:0000259" key="11">
    <source>
        <dbReference type="PROSITE" id="PS50109"/>
    </source>
</evidence>
<evidence type="ECO:0000256" key="2">
    <source>
        <dbReference type="ARBA" id="ARBA00004370"/>
    </source>
</evidence>
<evidence type="ECO:0000256" key="8">
    <source>
        <dbReference type="ARBA" id="ARBA00022840"/>
    </source>
</evidence>